<evidence type="ECO:0000259" key="6">
    <source>
        <dbReference type="Pfam" id="PF00296"/>
    </source>
</evidence>
<keyword evidence="4" id="KW-0503">Monooxygenase</keyword>
<dbReference type="Gene3D" id="3.20.20.30">
    <property type="entry name" value="Luciferase-like domain"/>
    <property type="match status" value="1"/>
</dbReference>
<dbReference type="EC" id="1.14.99.46" evidence="7"/>
<keyword evidence="3 7" id="KW-0560">Oxidoreductase</keyword>
<evidence type="ECO:0000313" key="8">
    <source>
        <dbReference type="Proteomes" id="UP000572051"/>
    </source>
</evidence>
<feature type="domain" description="Luciferase-like" evidence="6">
    <location>
        <begin position="11"/>
        <end position="322"/>
    </location>
</feature>
<feature type="compositionally biased region" description="Low complexity" evidence="5">
    <location>
        <begin position="365"/>
        <end position="375"/>
    </location>
</feature>
<dbReference type="InterPro" id="IPR036661">
    <property type="entry name" value="Luciferase-like_sf"/>
</dbReference>
<organism evidence="7 8">
    <name type="scientific">Nocardiopsis aegyptia</name>
    <dbReference type="NCBI Taxonomy" id="220378"/>
    <lineage>
        <taxon>Bacteria</taxon>
        <taxon>Bacillati</taxon>
        <taxon>Actinomycetota</taxon>
        <taxon>Actinomycetes</taxon>
        <taxon>Streptosporangiales</taxon>
        <taxon>Nocardiopsidaceae</taxon>
        <taxon>Nocardiopsis</taxon>
    </lineage>
</organism>
<dbReference type="CDD" id="cd01094">
    <property type="entry name" value="Alkanesulfonate_monoxygenase"/>
    <property type="match status" value="1"/>
</dbReference>
<evidence type="ECO:0000256" key="5">
    <source>
        <dbReference type="SAM" id="MobiDB-lite"/>
    </source>
</evidence>
<dbReference type="InterPro" id="IPR050172">
    <property type="entry name" value="SsuD_RutA_monooxygenase"/>
</dbReference>
<keyword evidence="8" id="KW-1185">Reference proteome</keyword>
<evidence type="ECO:0000256" key="4">
    <source>
        <dbReference type="ARBA" id="ARBA00023033"/>
    </source>
</evidence>
<dbReference type="GO" id="GO:0008726">
    <property type="term" value="F:alkanesulfonate monooxygenase activity"/>
    <property type="evidence" value="ECO:0007669"/>
    <property type="project" value="TreeGrafter"/>
</dbReference>
<dbReference type="PANTHER" id="PTHR42847:SF4">
    <property type="entry name" value="ALKANESULFONATE MONOOXYGENASE-RELATED"/>
    <property type="match status" value="1"/>
</dbReference>
<dbReference type="AlphaFoldDB" id="A0A7Z0EMH0"/>
<sequence length="385" mass="42081">MAAPAGTADTEYGIFLPIGNGGWIISETAPHPEATYDYNKKAAVLADAHGFDFIMSMGKWRGYDGSTDHWGRTLESMTMMSGLAEATERVKVWATIHTNLFNPAIAAKMYTTLQEISDGRAGMNIVVGSYADEFGQMGLWNEDLDHAARYRYTEEWTSLLERLWTEDSVTHQGEFFTLDDCRSRPHPNPAPTLISAGRSDTGLEFQARHCDGSFLTAQDLPGLREASLDVKARARKQGRSIRTYSMLTVIMDETDAAAEERRREYGRGADVDAIVNMKRSWGLPLDKALSLTAENPEDEAFQTTFVTGSPDTVTRRIREIVEYAELDGLMLIFPDYHADLAEFGEKVMPRLRDAEADASVAAGADAGAGVGSASDTAPAGGAGAR</sequence>
<dbReference type="GO" id="GO:0052614">
    <property type="term" value="F:uracil oxygenase activity"/>
    <property type="evidence" value="ECO:0007669"/>
    <property type="project" value="UniProtKB-EC"/>
</dbReference>
<evidence type="ECO:0000256" key="3">
    <source>
        <dbReference type="ARBA" id="ARBA00023002"/>
    </source>
</evidence>
<evidence type="ECO:0000313" key="7">
    <source>
        <dbReference type="EMBL" id="NYJ34820.1"/>
    </source>
</evidence>
<protein>
    <submittedName>
        <fullName evidence="7">Pyrimidine oxygenase</fullName>
        <ecNumber evidence="7">1.14.99.46</ecNumber>
    </submittedName>
</protein>
<comment type="caution">
    <text evidence="7">The sequence shown here is derived from an EMBL/GenBank/DDBJ whole genome shotgun (WGS) entry which is preliminary data.</text>
</comment>
<keyword evidence="1" id="KW-0285">Flavoprotein</keyword>
<evidence type="ECO:0000256" key="2">
    <source>
        <dbReference type="ARBA" id="ARBA00022643"/>
    </source>
</evidence>
<dbReference type="Proteomes" id="UP000572051">
    <property type="component" value="Unassembled WGS sequence"/>
</dbReference>
<dbReference type="GO" id="GO:0046306">
    <property type="term" value="P:alkanesulfonate catabolic process"/>
    <property type="evidence" value="ECO:0007669"/>
    <property type="project" value="TreeGrafter"/>
</dbReference>
<dbReference type="PANTHER" id="PTHR42847">
    <property type="entry name" value="ALKANESULFONATE MONOOXYGENASE"/>
    <property type="match status" value="1"/>
</dbReference>
<name>A0A7Z0EMH0_9ACTN</name>
<evidence type="ECO:0000256" key="1">
    <source>
        <dbReference type="ARBA" id="ARBA00022630"/>
    </source>
</evidence>
<keyword evidence="2" id="KW-0288">FMN</keyword>
<dbReference type="InterPro" id="IPR011251">
    <property type="entry name" value="Luciferase-like_dom"/>
</dbReference>
<dbReference type="Pfam" id="PF00296">
    <property type="entry name" value="Bac_luciferase"/>
    <property type="match status" value="1"/>
</dbReference>
<feature type="region of interest" description="Disordered" evidence="5">
    <location>
        <begin position="365"/>
        <end position="385"/>
    </location>
</feature>
<accession>A0A7Z0EMH0</accession>
<dbReference type="SUPFAM" id="SSF51679">
    <property type="entry name" value="Bacterial luciferase-like"/>
    <property type="match status" value="1"/>
</dbReference>
<reference evidence="7 8" key="1">
    <citation type="submission" date="2020-07" db="EMBL/GenBank/DDBJ databases">
        <title>Sequencing the genomes of 1000 actinobacteria strains.</title>
        <authorList>
            <person name="Klenk H.-P."/>
        </authorList>
    </citation>
    <scope>NUCLEOTIDE SEQUENCE [LARGE SCALE GENOMIC DNA]</scope>
    <source>
        <strain evidence="7 8">DSM 44442</strain>
    </source>
</reference>
<proteinExistence type="predicted"/>
<gene>
    <name evidence="7" type="ORF">HNR10_002701</name>
</gene>
<dbReference type="EMBL" id="JACCFS010000001">
    <property type="protein sequence ID" value="NYJ34820.1"/>
    <property type="molecule type" value="Genomic_DNA"/>
</dbReference>
<dbReference type="RefSeq" id="WP_179823658.1">
    <property type="nucleotide sequence ID" value="NZ_JACCFS010000001.1"/>
</dbReference>